<dbReference type="AlphaFoldDB" id="A0A175WIP8"/>
<evidence type="ECO:0000313" key="1">
    <source>
        <dbReference type="EMBL" id="KXX83291.1"/>
    </source>
</evidence>
<reference evidence="1 2" key="1">
    <citation type="journal article" date="2016" name="Genome Announc.">
        <title>Genome Sequence of Madurella mycetomatis mm55, Isolated from a Human Mycetoma Case in Sudan.</title>
        <authorList>
            <person name="Smit S."/>
            <person name="Derks M.F."/>
            <person name="Bervoets S."/>
            <person name="Fahal A."/>
            <person name="van Leeuwen W."/>
            <person name="van Belkum A."/>
            <person name="van de Sande W.W."/>
        </authorList>
    </citation>
    <scope>NUCLEOTIDE SEQUENCE [LARGE SCALE GENOMIC DNA]</scope>
    <source>
        <strain evidence="2">mm55</strain>
    </source>
</reference>
<dbReference type="STRING" id="100816.A0A175WIP8"/>
<dbReference type="Proteomes" id="UP000078237">
    <property type="component" value="Unassembled WGS sequence"/>
</dbReference>
<comment type="caution">
    <text evidence="1">The sequence shown here is derived from an EMBL/GenBank/DDBJ whole genome shotgun (WGS) entry which is preliminary data.</text>
</comment>
<keyword evidence="2" id="KW-1185">Reference proteome</keyword>
<dbReference type="InterPro" id="IPR032675">
    <property type="entry name" value="LRR_dom_sf"/>
</dbReference>
<proteinExistence type="predicted"/>
<name>A0A175WIP8_9PEZI</name>
<dbReference type="VEuPathDB" id="FungiDB:MMYC01_200299"/>
<sequence length="624" mass="70385">MAPTKLDSLPLETLERMASYLHGTHRPSLYALSLANKACHRATLRSVFREIHLAVGDAKTLQCGVGALVKILFGRGSTRHVRHLHIKGFLLMNIEESSKQGVEAGTLNRTDGDGGGDSDEDDDGAFDYCAMERDSVEEILGDQEPYLDGDFYDNEPIKVSPEEDMAWAPVVNLVKTLPHLTELVYECRNQFPPSLLDALHKHHPHCKLHHRTFRLRSLRCGAPDPHEMAIATSPCLHSVKVRYAWRDSDGQDDYNEEAMQELVAGLAPNLKEVHMIRIAPSPTARSIRRLPFPRAPWPGLPGFVPGRGTGSLTSLSLAGTIESGPSFLQAWKNHTDFGLLHHLTLGGGIGTDHVRINDEAMRWIVQNCSFPRLKSLYVCLGRDDDEVEKPNYTMDAVAFFKTLVPLDELSVSGPLEPDIVDAILARHGRTLRKLSLRPSESEFHLRDDRPHIPLTFNKEHILQIQAQCPSLQDLALSVRRTRSDAREVEMYRAFGKMERLQSLFLTLDCSNWRVHRGASTDDPLFDEDDHQLYTELHPRLKRGHFRETFMNCAVDETLARSIWETICHAKVGRRLESLKLYTANGGRFGMNSSYNDTHEVVANLSRSWLIERGVRDDEDTINPL</sequence>
<dbReference type="Gene3D" id="3.80.10.10">
    <property type="entry name" value="Ribonuclease Inhibitor"/>
    <property type="match status" value="1"/>
</dbReference>
<dbReference type="EMBL" id="LCTW02000002">
    <property type="protein sequence ID" value="KXX83291.1"/>
    <property type="molecule type" value="Genomic_DNA"/>
</dbReference>
<gene>
    <name evidence="1" type="ORF">MMYC01_200299</name>
</gene>
<organism evidence="1 2">
    <name type="scientific">Madurella mycetomatis</name>
    <dbReference type="NCBI Taxonomy" id="100816"/>
    <lineage>
        <taxon>Eukaryota</taxon>
        <taxon>Fungi</taxon>
        <taxon>Dikarya</taxon>
        <taxon>Ascomycota</taxon>
        <taxon>Pezizomycotina</taxon>
        <taxon>Sordariomycetes</taxon>
        <taxon>Sordariomycetidae</taxon>
        <taxon>Sordariales</taxon>
        <taxon>Sordariales incertae sedis</taxon>
        <taxon>Madurella</taxon>
    </lineage>
</organism>
<evidence type="ECO:0000313" key="2">
    <source>
        <dbReference type="Proteomes" id="UP000078237"/>
    </source>
</evidence>
<protein>
    <submittedName>
        <fullName evidence="1">Uncharacterized protein</fullName>
    </submittedName>
</protein>
<dbReference type="OrthoDB" id="3945550at2759"/>
<accession>A0A175WIP8</accession>